<evidence type="ECO:0000313" key="3">
    <source>
        <dbReference type="Proteomes" id="UP000078550"/>
    </source>
</evidence>
<reference evidence="3 4" key="2">
    <citation type="submission" date="2016-05" db="EMBL/GenBank/DDBJ databases">
        <authorList>
            <person name="Naeem Raeece"/>
        </authorList>
    </citation>
    <scope>NUCLEOTIDE SEQUENCE [LARGE SCALE GENOMIC DNA]</scope>
</reference>
<name>A0A1A8YVC8_PLAOA</name>
<evidence type="ECO:0000313" key="1">
    <source>
        <dbReference type="EMBL" id="SBT34314.1"/>
    </source>
</evidence>
<sequence>MQQWVRACKSIVSNASRALEELAFARWDQTAEKASRAPMVSRCSMSVRFRMRTFGFIKTRHDNLTR</sequence>
<keyword evidence="4" id="KW-1185">Reference proteome</keyword>
<dbReference type="EMBL" id="FLRD01000084">
    <property type="protein sequence ID" value="SBT35508.1"/>
    <property type="molecule type" value="Genomic_DNA"/>
</dbReference>
<evidence type="ECO:0000313" key="2">
    <source>
        <dbReference type="EMBL" id="SBT35508.1"/>
    </source>
</evidence>
<gene>
    <name evidence="2" type="ORF">POVWA1_027640</name>
    <name evidence="1" type="ORF">POVWA2_019250</name>
</gene>
<dbReference type="AlphaFoldDB" id="A0A1A8YVC8"/>
<dbReference type="Proteomes" id="UP000078555">
    <property type="component" value="Unassembled WGS sequence"/>
</dbReference>
<evidence type="ECO:0000313" key="4">
    <source>
        <dbReference type="Proteomes" id="UP000078555"/>
    </source>
</evidence>
<dbReference type="Proteomes" id="UP000078550">
    <property type="component" value="Unassembled WGS sequence"/>
</dbReference>
<accession>A0A1A8YVC8</accession>
<reference evidence="2" key="1">
    <citation type="submission" date="2016-05" db="EMBL/GenBank/DDBJ databases">
        <authorList>
            <person name="Lavstsen T."/>
            <person name="Jespersen J.S."/>
        </authorList>
    </citation>
    <scope>NUCLEOTIDE SEQUENCE [LARGE SCALE GENOMIC DNA]</scope>
</reference>
<proteinExistence type="predicted"/>
<dbReference type="EMBL" id="FLRE01000076">
    <property type="protein sequence ID" value="SBT34314.1"/>
    <property type="molecule type" value="Genomic_DNA"/>
</dbReference>
<protein>
    <submittedName>
        <fullName evidence="2">Uncharacterized protein</fullName>
    </submittedName>
</protein>
<organism evidence="2 4">
    <name type="scientific">Plasmodium ovale wallikeri</name>
    <dbReference type="NCBI Taxonomy" id="864142"/>
    <lineage>
        <taxon>Eukaryota</taxon>
        <taxon>Sar</taxon>
        <taxon>Alveolata</taxon>
        <taxon>Apicomplexa</taxon>
        <taxon>Aconoidasida</taxon>
        <taxon>Haemosporida</taxon>
        <taxon>Plasmodiidae</taxon>
        <taxon>Plasmodium</taxon>
        <taxon>Plasmodium (Plasmodium)</taxon>
    </lineage>
</organism>